<dbReference type="Pfam" id="PF00118">
    <property type="entry name" value="Cpn60_TCP1"/>
    <property type="match status" value="1"/>
</dbReference>
<evidence type="ECO:0000256" key="1">
    <source>
        <dbReference type="ARBA" id="ARBA00002912"/>
    </source>
</evidence>
<dbReference type="Proteomes" id="UP000789342">
    <property type="component" value="Unassembled WGS sequence"/>
</dbReference>
<dbReference type="InterPro" id="IPR017998">
    <property type="entry name" value="Chaperone_TCP-1"/>
</dbReference>
<dbReference type="FunFam" id="3.30.260.10:FF:000025">
    <property type="entry name" value="Chaperonin containing TCP1 subunit 2"/>
    <property type="match status" value="1"/>
</dbReference>
<dbReference type="PROSITE" id="PS00995">
    <property type="entry name" value="TCP1_3"/>
    <property type="match status" value="1"/>
</dbReference>
<dbReference type="FunFam" id="1.10.560.10:FF:000017">
    <property type="entry name" value="T-complex protein 1 subunit eta"/>
    <property type="match status" value="1"/>
</dbReference>
<sequence length="499" mass="54174">SSFIGAIAVGDLVKSTLGPKGMDKVLQSMTTGDIMVTNDGATILKSIALDNAAAKVLVNISKVQDDEVGDGTTSVCVLAAELLREAEKLVNQKIHPQTIIEGYRLASAAAYKALEASTIDNSADPEAFRKDLINIARTTLSSKVLSQDKDYFAKLTVDAVLRLKGSTNLEHIQIIKKCGGRLSDSYLDEGFILDKKIGVNQPKRIENAKILIANTPMDTDKIKIFGARVRVDTTGKLADLERAERDKMKEKVEKIKAHGINCFVNRQLIYNWPEQLFADAGIISIEHADFDGVERLALVTGSEIASTFDHPELVKLGHCDLIEEIIIGEDKLLKFSGVAAGEACTIVLRGATNQLLDEAERSLHDALSVLTQTVKETRTVFGGGCSEMIMAKEVDELAAKTAGKKAIAIESFAKALRQIPTILADNAGYDSADLVARLRAAHYEGKSTYGLNIAENTIGDMKEIGVTESYKLKRQVLLSASEATEMILRVDDIIRCAPR</sequence>
<evidence type="ECO:0000256" key="2">
    <source>
        <dbReference type="ARBA" id="ARBA00004496"/>
    </source>
</evidence>
<dbReference type="SUPFAM" id="SSF54849">
    <property type="entry name" value="GroEL-intermediate domain like"/>
    <property type="match status" value="1"/>
</dbReference>
<dbReference type="SUPFAM" id="SSF48592">
    <property type="entry name" value="GroEL equatorial domain-like"/>
    <property type="match status" value="1"/>
</dbReference>
<dbReference type="GO" id="GO:0140662">
    <property type="term" value="F:ATP-dependent protein folding chaperone"/>
    <property type="evidence" value="ECO:0007669"/>
    <property type="project" value="InterPro"/>
</dbReference>
<comment type="caution">
    <text evidence="11">The sequence shown here is derived from an EMBL/GenBank/DDBJ whole genome shotgun (WGS) entry which is preliminary data.</text>
</comment>
<dbReference type="SUPFAM" id="SSF52029">
    <property type="entry name" value="GroEL apical domain-like"/>
    <property type="match status" value="1"/>
</dbReference>
<keyword evidence="5" id="KW-0963">Cytoplasm</keyword>
<dbReference type="FunFam" id="3.50.7.10:FF:000002">
    <property type="entry name" value="T-complex protein 1 subunit beta"/>
    <property type="match status" value="1"/>
</dbReference>
<dbReference type="EMBL" id="CAJVPV010023550">
    <property type="protein sequence ID" value="CAG8724048.1"/>
    <property type="molecule type" value="Genomic_DNA"/>
</dbReference>
<evidence type="ECO:0000256" key="7">
    <source>
        <dbReference type="ARBA" id="ARBA00022840"/>
    </source>
</evidence>
<dbReference type="InterPro" id="IPR002423">
    <property type="entry name" value="Cpn60/GroEL/TCP-1"/>
</dbReference>
<accession>A0A9N9I7M1</accession>
<keyword evidence="6 10" id="KW-0547">Nucleotide-binding</keyword>
<dbReference type="InterPro" id="IPR027410">
    <property type="entry name" value="TCP-1-like_intermed_sf"/>
</dbReference>
<protein>
    <recommendedName>
        <fullName evidence="9">CCT-beta</fullName>
    </recommendedName>
</protein>
<keyword evidence="7 10" id="KW-0067">ATP-binding</keyword>
<keyword evidence="12" id="KW-1185">Reference proteome</keyword>
<evidence type="ECO:0000256" key="6">
    <source>
        <dbReference type="ARBA" id="ARBA00022741"/>
    </source>
</evidence>
<dbReference type="InterPro" id="IPR053374">
    <property type="entry name" value="TCP-1_chaperonin"/>
</dbReference>
<dbReference type="GO" id="GO:0005524">
    <property type="term" value="F:ATP binding"/>
    <property type="evidence" value="ECO:0007669"/>
    <property type="project" value="UniProtKB-KW"/>
</dbReference>
<dbReference type="PANTHER" id="PTHR11353">
    <property type="entry name" value="CHAPERONIN"/>
    <property type="match status" value="1"/>
</dbReference>
<evidence type="ECO:0000256" key="8">
    <source>
        <dbReference type="ARBA" id="ARBA00023186"/>
    </source>
</evidence>
<comment type="subcellular location">
    <subcellularLocation>
        <location evidence="2">Cytoplasm</location>
    </subcellularLocation>
</comment>
<comment type="function">
    <text evidence="1">Molecular chaperone; assists the folding of proteins upon ATP hydrolysis.</text>
</comment>
<dbReference type="GO" id="GO:0005832">
    <property type="term" value="C:chaperonin-containing T-complex"/>
    <property type="evidence" value="ECO:0007669"/>
    <property type="project" value="InterPro"/>
</dbReference>
<dbReference type="Gene3D" id="3.30.260.10">
    <property type="entry name" value="TCP-1-like chaperonin intermediate domain"/>
    <property type="match status" value="1"/>
</dbReference>
<dbReference type="CDD" id="cd03336">
    <property type="entry name" value="TCP1_beta"/>
    <property type="match status" value="1"/>
</dbReference>
<comment type="subunit">
    <text evidence="4">Component of the T-complex protein 1 (TCP1) complex.</text>
</comment>
<name>A0A9N9I7M1_9GLOM</name>
<evidence type="ECO:0000256" key="3">
    <source>
        <dbReference type="ARBA" id="ARBA00008020"/>
    </source>
</evidence>
<dbReference type="GO" id="GO:0051082">
    <property type="term" value="F:unfolded protein binding"/>
    <property type="evidence" value="ECO:0007669"/>
    <property type="project" value="InterPro"/>
</dbReference>
<evidence type="ECO:0000256" key="10">
    <source>
        <dbReference type="RuleBase" id="RU004187"/>
    </source>
</evidence>
<evidence type="ECO:0000256" key="5">
    <source>
        <dbReference type="ARBA" id="ARBA00022490"/>
    </source>
</evidence>
<evidence type="ECO:0000313" key="11">
    <source>
        <dbReference type="EMBL" id="CAG8724048.1"/>
    </source>
</evidence>
<gene>
    <name evidence="11" type="ORF">AMORRO_LOCUS13528</name>
</gene>
<feature type="non-terminal residue" evidence="11">
    <location>
        <position position="499"/>
    </location>
</feature>
<dbReference type="OrthoDB" id="10248520at2759"/>
<feature type="non-terminal residue" evidence="11">
    <location>
        <position position="1"/>
    </location>
</feature>
<dbReference type="InterPro" id="IPR012716">
    <property type="entry name" value="Chap_CCT_beta"/>
</dbReference>
<dbReference type="InterPro" id="IPR027413">
    <property type="entry name" value="GROEL-like_equatorial_sf"/>
</dbReference>
<proteinExistence type="inferred from homology"/>
<keyword evidence="8 10" id="KW-0143">Chaperone</keyword>
<dbReference type="PROSITE" id="PS00750">
    <property type="entry name" value="TCP1_1"/>
    <property type="match status" value="1"/>
</dbReference>
<dbReference type="AlphaFoldDB" id="A0A9N9I7M1"/>
<evidence type="ECO:0000256" key="9">
    <source>
        <dbReference type="ARBA" id="ARBA00033237"/>
    </source>
</evidence>
<dbReference type="PRINTS" id="PR00304">
    <property type="entry name" value="TCOMPLEXTCP1"/>
</dbReference>
<dbReference type="InterPro" id="IPR002194">
    <property type="entry name" value="Chaperonin_TCP-1_CS"/>
</dbReference>
<reference evidence="11" key="1">
    <citation type="submission" date="2021-06" db="EMBL/GenBank/DDBJ databases">
        <authorList>
            <person name="Kallberg Y."/>
            <person name="Tangrot J."/>
            <person name="Rosling A."/>
        </authorList>
    </citation>
    <scope>NUCLEOTIDE SEQUENCE</scope>
    <source>
        <strain evidence="11">CL551</strain>
    </source>
</reference>
<dbReference type="GO" id="GO:0016887">
    <property type="term" value="F:ATP hydrolysis activity"/>
    <property type="evidence" value="ECO:0007669"/>
    <property type="project" value="InterPro"/>
</dbReference>
<comment type="similarity">
    <text evidence="3 10">Belongs to the TCP-1 chaperonin family.</text>
</comment>
<organism evidence="11 12">
    <name type="scientific">Acaulospora morrowiae</name>
    <dbReference type="NCBI Taxonomy" id="94023"/>
    <lineage>
        <taxon>Eukaryota</taxon>
        <taxon>Fungi</taxon>
        <taxon>Fungi incertae sedis</taxon>
        <taxon>Mucoromycota</taxon>
        <taxon>Glomeromycotina</taxon>
        <taxon>Glomeromycetes</taxon>
        <taxon>Diversisporales</taxon>
        <taxon>Acaulosporaceae</taxon>
        <taxon>Acaulospora</taxon>
    </lineage>
</organism>
<evidence type="ECO:0000313" key="12">
    <source>
        <dbReference type="Proteomes" id="UP000789342"/>
    </source>
</evidence>
<dbReference type="Gene3D" id="1.10.560.10">
    <property type="entry name" value="GroEL-like equatorial domain"/>
    <property type="match status" value="1"/>
</dbReference>
<evidence type="ECO:0000256" key="4">
    <source>
        <dbReference type="ARBA" id="ARBA00011381"/>
    </source>
</evidence>
<dbReference type="Gene3D" id="3.50.7.10">
    <property type="entry name" value="GroEL"/>
    <property type="match status" value="1"/>
</dbReference>
<dbReference type="InterPro" id="IPR027409">
    <property type="entry name" value="GroEL-like_apical_dom_sf"/>
</dbReference>
<dbReference type="NCBIfam" id="TIGR02341">
    <property type="entry name" value="chap_CCT_beta"/>
    <property type="match status" value="1"/>
</dbReference>
<dbReference type="PROSITE" id="PS00751">
    <property type="entry name" value="TCP1_2"/>
    <property type="match status" value="1"/>
</dbReference>
<dbReference type="NCBIfam" id="NF041083">
    <property type="entry name" value="thermosome_beta"/>
    <property type="match status" value="1"/>
</dbReference>